<dbReference type="PANTHER" id="PTHR48018">
    <property type="entry name" value="OLFACTORY RECEPTOR"/>
    <property type="match status" value="1"/>
</dbReference>
<dbReference type="SUPFAM" id="SSF81321">
    <property type="entry name" value="Family A G protein-coupled receptor-like"/>
    <property type="match status" value="1"/>
</dbReference>
<dbReference type="AlphaFoldDB" id="A0A8B9G969"/>
<feature type="transmembrane region" description="Helical" evidence="11">
    <location>
        <begin position="139"/>
        <end position="166"/>
    </location>
</feature>
<evidence type="ECO:0000259" key="12">
    <source>
        <dbReference type="PROSITE" id="PS50262"/>
    </source>
</evidence>
<reference evidence="13" key="2">
    <citation type="submission" date="2025-09" db="UniProtKB">
        <authorList>
            <consortium name="Ensembl"/>
        </authorList>
    </citation>
    <scope>IDENTIFICATION</scope>
</reference>
<evidence type="ECO:0000256" key="3">
    <source>
        <dbReference type="ARBA" id="ARBA00022692"/>
    </source>
</evidence>
<dbReference type="GO" id="GO:0004930">
    <property type="term" value="F:G protein-coupled receptor activity"/>
    <property type="evidence" value="ECO:0007669"/>
    <property type="project" value="UniProtKB-KW"/>
</dbReference>
<evidence type="ECO:0000256" key="10">
    <source>
        <dbReference type="RuleBase" id="RU000688"/>
    </source>
</evidence>
<dbReference type="CDD" id="cd15230">
    <property type="entry name" value="7tmA_OR5-like"/>
    <property type="match status" value="1"/>
</dbReference>
<evidence type="ECO:0000256" key="5">
    <source>
        <dbReference type="ARBA" id="ARBA00023040"/>
    </source>
</evidence>
<dbReference type="FunFam" id="1.20.1070.10:FF:000003">
    <property type="entry name" value="Olfactory receptor"/>
    <property type="match status" value="1"/>
</dbReference>
<accession>A0A8B9G969</accession>
<keyword evidence="3 10" id="KW-0812">Transmembrane</keyword>
<evidence type="ECO:0000256" key="4">
    <source>
        <dbReference type="ARBA" id="ARBA00022989"/>
    </source>
</evidence>
<sequence length="330" mass="37390">MGGNQTLTEFILLGITDSPLSQTPLFVFFLLIYVVTLVGNIGIIILVQVSPSLHTPMYFFLTHLTFIDICYSTVISPRMLADLLSEDKTISFSECTMQFLMFAFFSATECHLLAMMAYDRHIAIYQPLLYVTIISSRVCWQLVASSYLFAFLIAIICTWCVFGGSFCGPNHINHFFCDVVPVLKLACSDTHSSEMVIFAFVTINVVGASVIILLSYISILYRVLRMCSGQSRARAFNTCASHLTAVSIYFGSMFFMYLQPPSSHRSLDKVASIIYTVVIPMFNPFIYSLRNKEVKRSLLLCWRRLFNHWQHTRLLSKEPQTSFDFSAGSV</sequence>
<dbReference type="Gene3D" id="1.20.1070.10">
    <property type="entry name" value="Rhodopsin 7-helix transmembrane proteins"/>
    <property type="match status" value="1"/>
</dbReference>
<dbReference type="GO" id="GO:0004984">
    <property type="term" value="F:olfactory receptor activity"/>
    <property type="evidence" value="ECO:0007669"/>
    <property type="project" value="InterPro"/>
</dbReference>
<evidence type="ECO:0000256" key="8">
    <source>
        <dbReference type="ARBA" id="ARBA00023180"/>
    </source>
</evidence>
<feature type="transmembrane region" description="Helical" evidence="11">
    <location>
        <begin position="99"/>
        <end position="118"/>
    </location>
</feature>
<dbReference type="Pfam" id="PF13853">
    <property type="entry name" value="7tm_4"/>
    <property type="match status" value="1"/>
</dbReference>
<feature type="transmembrane region" description="Helical" evidence="11">
    <location>
        <begin position="58"/>
        <end position="79"/>
    </location>
</feature>
<comment type="subcellular location">
    <subcellularLocation>
        <location evidence="11">Cell membrane</location>
        <topology evidence="11">Multi-pass membrane protein</topology>
    </subcellularLocation>
    <subcellularLocation>
        <location evidence="2">Membrane</location>
        <topology evidence="2">Multi-pass membrane protein</topology>
    </subcellularLocation>
</comment>
<dbReference type="InterPro" id="IPR017452">
    <property type="entry name" value="GPCR_Rhodpsn_7TM"/>
</dbReference>
<dbReference type="PROSITE" id="PS00237">
    <property type="entry name" value="G_PROTEIN_RECEP_F1_1"/>
    <property type="match status" value="1"/>
</dbReference>
<evidence type="ECO:0000256" key="6">
    <source>
        <dbReference type="ARBA" id="ARBA00023136"/>
    </source>
</evidence>
<evidence type="ECO:0000313" key="14">
    <source>
        <dbReference type="Proteomes" id="UP000694522"/>
    </source>
</evidence>
<keyword evidence="8" id="KW-0325">Glycoprotein</keyword>
<keyword evidence="14" id="KW-1185">Reference proteome</keyword>
<organism evidence="13 14">
    <name type="scientific">Amazona collaria</name>
    <name type="common">yellow-billed parrot</name>
    <dbReference type="NCBI Taxonomy" id="241587"/>
    <lineage>
        <taxon>Eukaryota</taxon>
        <taxon>Metazoa</taxon>
        <taxon>Chordata</taxon>
        <taxon>Craniata</taxon>
        <taxon>Vertebrata</taxon>
        <taxon>Euteleostomi</taxon>
        <taxon>Archelosauria</taxon>
        <taxon>Archosauria</taxon>
        <taxon>Dinosauria</taxon>
        <taxon>Saurischia</taxon>
        <taxon>Theropoda</taxon>
        <taxon>Coelurosauria</taxon>
        <taxon>Aves</taxon>
        <taxon>Neognathae</taxon>
        <taxon>Neoaves</taxon>
        <taxon>Telluraves</taxon>
        <taxon>Australaves</taxon>
        <taxon>Psittaciformes</taxon>
        <taxon>Psittacidae</taxon>
        <taxon>Amazona</taxon>
    </lineage>
</organism>
<evidence type="ECO:0000256" key="7">
    <source>
        <dbReference type="ARBA" id="ARBA00023170"/>
    </source>
</evidence>
<evidence type="ECO:0000256" key="1">
    <source>
        <dbReference type="ARBA" id="ARBA00002936"/>
    </source>
</evidence>
<evidence type="ECO:0000256" key="11">
    <source>
        <dbReference type="RuleBase" id="RU363047"/>
    </source>
</evidence>
<dbReference type="PRINTS" id="PR00237">
    <property type="entry name" value="GPCRRHODOPSN"/>
</dbReference>
<keyword evidence="6 11" id="KW-0472">Membrane</keyword>
<dbReference type="GO" id="GO:0005886">
    <property type="term" value="C:plasma membrane"/>
    <property type="evidence" value="ECO:0007669"/>
    <property type="project" value="UniProtKB-SubCell"/>
</dbReference>
<keyword evidence="9 10" id="KW-0807">Transducer</keyword>
<keyword evidence="11" id="KW-0716">Sensory transduction</keyword>
<dbReference type="Proteomes" id="UP000694522">
    <property type="component" value="Unplaced"/>
</dbReference>
<proteinExistence type="inferred from homology"/>
<dbReference type="Ensembl" id="ENSACOT00000020777.1">
    <property type="protein sequence ID" value="ENSACOP00000020053.1"/>
    <property type="gene ID" value="ENSACOG00000013812.1"/>
</dbReference>
<dbReference type="InterPro" id="IPR000725">
    <property type="entry name" value="Olfact_rcpt"/>
</dbReference>
<comment type="similarity">
    <text evidence="10">Belongs to the G-protein coupled receptor 1 family.</text>
</comment>
<dbReference type="PROSITE" id="PS50262">
    <property type="entry name" value="G_PROTEIN_RECEP_F1_2"/>
    <property type="match status" value="1"/>
</dbReference>
<feature type="transmembrane region" description="Helical" evidence="11">
    <location>
        <begin position="25"/>
        <end position="46"/>
    </location>
</feature>
<comment type="function">
    <text evidence="1">Odorant receptor.</text>
</comment>
<protein>
    <recommendedName>
        <fullName evidence="11">Olfactory receptor</fullName>
    </recommendedName>
</protein>
<keyword evidence="5 10" id="KW-0297">G-protein coupled receptor</keyword>
<evidence type="ECO:0000313" key="13">
    <source>
        <dbReference type="Ensembl" id="ENSACOP00000020053.1"/>
    </source>
</evidence>
<name>A0A8B9G969_9PSIT</name>
<feature type="domain" description="G-protein coupled receptors family 1 profile" evidence="12">
    <location>
        <begin position="39"/>
        <end position="287"/>
    </location>
</feature>
<keyword evidence="11" id="KW-0552">Olfaction</keyword>
<feature type="transmembrane region" description="Helical" evidence="11">
    <location>
        <begin position="195"/>
        <end position="223"/>
    </location>
</feature>
<keyword evidence="7 10" id="KW-0675">Receptor</keyword>
<feature type="transmembrane region" description="Helical" evidence="11">
    <location>
        <begin position="235"/>
        <end position="258"/>
    </location>
</feature>
<evidence type="ECO:0000256" key="2">
    <source>
        <dbReference type="ARBA" id="ARBA00004141"/>
    </source>
</evidence>
<feature type="transmembrane region" description="Helical" evidence="11">
    <location>
        <begin position="270"/>
        <end position="289"/>
    </location>
</feature>
<evidence type="ECO:0000256" key="9">
    <source>
        <dbReference type="ARBA" id="ARBA00023224"/>
    </source>
</evidence>
<dbReference type="InterPro" id="IPR000276">
    <property type="entry name" value="GPCR_Rhodpsn"/>
</dbReference>
<reference evidence="13" key="1">
    <citation type="submission" date="2025-08" db="UniProtKB">
        <authorList>
            <consortium name="Ensembl"/>
        </authorList>
    </citation>
    <scope>IDENTIFICATION</scope>
</reference>
<keyword evidence="4 11" id="KW-1133">Transmembrane helix</keyword>
<keyword evidence="11" id="KW-1003">Cell membrane</keyword>
<dbReference type="PRINTS" id="PR00245">
    <property type="entry name" value="OLFACTORYR"/>
</dbReference>